<evidence type="ECO:0000313" key="3">
    <source>
        <dbReference type="Proteomes" id="UP000077875"/>
    </source>
</evidence>
<evidence type="ECO:0000259" key="1">
    <source>
        <dbReference type="Pfam" id="PF00248"/>
    </source>
</evidence>
<accession>A0A172YJY4</accession>
<sequence>MRNLHQHPRLASPEAFASWLEARVDEGLHWFDHADIYGDGDQNGDTERHFGAALSLRPGLRDKVRIITKTCIVPAARDRSPFQVKHYDSSPGYLAQAIDSALQRLGVDRIDHLLLHRPDPLLDAEPTAHALEAAIDAGKIGAVGVSNHLPAQWRRLQAVLEHPLSINQFELSIARSEALFDGRWDASSQDGMLALAYSPLCGGRLFEGVLVNQMLRQLSEQSGVSAAGVALAWLKRIPNGPVPVIGTLRPNRIQALLEDTRSDFELERTAWFALLESARAHRVL</sequence>
<dbReference type="PANTHER" id="PTHR43364">
    <property type="entry name" value="NADH-SPECIFIC METHYLGLYOXAL REDUCTASE-RELATED"/>
    <property type="match status" value="1"/>
</dbReference>
<dbReference type="InterPro" id="IPR050523">
    <property type="entry name" value="AKR_Detox_Biosynth"/>
</dbReference>
<protein>
    <submittedName>
        <fullName evidence="2">Aldo/keto reductase</fullName>
    </submittedName>
</protein>
<dbReference type="InterPro" id="IPR023210">
    <property type="entry name" value="NADP_OxRdtase_dom"/>
</dbReference>
<keyword evidence="3" id="KW-1185">Reference proteome</keyword>
<feature type="domain" description="NADP-dependent oxidoreductase" evidence="1">
    <location>
        <begin position="14"/>
        <end position="258"/>
    </location>
</feature>
<dbReference type="STRING" id="376489.A5892_05925"/>
<dbReference type="AlphaFoldDB" id="A0A172YJY4"/>
<dbReference type="Proteomes" id="UP000077875">
    <property type="component" value="Chromosome"/>
</dbReference>
<reference evidence="2 3" key="1">
    <citation type="submission" date="2016-04" db="EMBL/GenBank/DDBJ databases">
        <title>Complete Genome Sequence of Halotalea alkalilenta IHB B 13600.</title>
        <authorList>
            <person name="Swarnkar M.K."/>
            <person name="Sharma A."/>
            <person name="Kaushal K."/>
            <person name="Soni R."/>
            <person name="Rana S."/>
            <person name="Singh A.K."/>
            <person name="Gulati A."/>
        </authorList>
    </citation>
    <scope>NUCLEOTIDE SEQUENCE [LARGE SCALE GENOMIC DNA]</scope>
    <source>
        <strain evidence="2 3">IHB B 13600</strain>
    </source>
</reference>
<dbReference type="PANTHER" id="PTHR43364:SF1">
    <property type="entry name" value="OXIDOREDUCTASE YDHF"/>
    <property type="match status" value="1"/>
</dbReference>
<gene>
    <name evidence="2" type="ORF">A5892_05925</name>
</gene>
<dbReference type="PRINTS" id="PR00069">
    <property type="entry name" value="ALDKETRDTASE"/>
</dbReference>
<dbReference type="InterPro" id="IPR020471">
    <property type="entry name" value="AKR"/>
</dbReference>
<dbReference type="Gene3D" id="3.20.20.100">
    <property type="entry name" value="NADP-dependent oxidoreductase domain"/>
    <property type="match status" value="1"/>
</dbReference>
<proteinExistence type="predicted"/>
<dbReference type="InterPro" id="IPR036812">
    <property type="entry name" value="NAD(P)_OxRdtase_dom_sf"/>
</dbReference>
<dbReference type="KEGG" id="haa:A5892_05925"/>
<dbReference type="Pfam" id="PF00248">
    <property type="entry name" value="Aldo_ket_red"/>
    <property type="match status" value="1"/>
</dbReference>
<name>A0A172YJY4_9GAMM</name>
<dbReference type="SUPFAM" id="SSF51430">
    <property type="entry name" value="NAD(P)-linked oxidoreductase"/>
    <property type="match status" value="1"/>
</dbReference>
<evidence type="ECO:0000313" key="2">
    <source>
        <dbReference type="EMBL" id="ANF59520.1"/>
    </source>
</evidence>
<dbReference type="GO" id="GO:0016491">
    <property type="term" value="F:oxidoreductase activity"/>
    <property type="evidence" value="ECO:0007669"/>
    <property type="project" value="InterPro"/>
</dbReference>
<dbReference type="GO" id="GO:0005829">
    <property type="term" value="C:cytosol"/>
    <property type="evidence" value="ECO:0007669"/>
    <property type="project" value="TreeGrafter"/>
</dbReference>
<organism evidence="2 3">
    <name type="scientific">Halotalea alkalilenta</name>
    <dbReference type="NCBI Taxonomy" id="376489"/>
    <lineage>
        <taxon>Bacteria</taxon>
        <taxon>Pseudomonadati</taxon>
        <taxon>Pseudomonadota</taxon>
        <taxon>Gammaproteobacteria</taxon>
        <taxon>Oceanospirillales</taxon>
        <taxon>Halomonadaceae</taxon>
        <taxon>Halotalea</taxon>
    </lineage>
</organism>
<dbReference type="EMBL" id="CP015243">
    <property type="protein sequence ID" value="ANF59520.1"/>
    <property type="molecule type" value="Genomic_DNA"/>
</dbReference>